<name>A0AAU7TJY5_9ACTN</name>
<feature type="region of interest" description="Disordered" evidence="1">
    <location>
        <begin position="125"/>
        <end position="158"/>
    </location>
</feature>
<evidence type="ECO:0000313" key="2">
    <source>
        <dbReference type="EMBL" id="XBV27276.1"/>
    </source>
</evidence>
<accession>A0AAU7TJY5</accession>
<feature type="compositionally biased region" description="Acidic residues" evidence="1">
    <location>
        <begin position="58"/>
        <end position="69"/>
    </location>
</feature>
<dbReference type="RefSeq" id="WP_350280063.1">
    <property type="nucleotide sequence ID" value="NZ_CP158165.1"/>
</dbReference>
<dbReference type="AlphaFoldDB" id="A0AAU7TJY5"/>
<organism evidence="2">
    <name type="scientific">Kribbella sp. HUAS MG21</name>
    <dbReference type="NCBI Taxonomy" id="3160966"/>
    <lineage>
        <taxon>Bacteria</taxon>
        <taxon>Bacillati</taxon>
        <taxon>Actinomycetota</taxon>
        <taxon>Actinomycetes</taxon>
        <taxon>Propionibacteriales</taxon>
        <taxon>Kribbellaceae</taxon>
        <taxon>Kribbella</taxon>
    </lineage>
</organism>
<feature type="region of interest" description="Disordered" evidence="1">
    <location>
        <begin position="185"/>
        <end position="251"/>
    </location>
</feature>
<proteinExistence type="predicted"/>
<sequence length="251" mass="28359">MPDTDDDQSVELVPDQREQGDDDTEAARERRTAQARAEADNDLSRNLAESDAERRAEEDEDLRQDEEDQEARAERIEQAVKDQQELDEHRDREQVKDATAETTRAMQLAYADELARDRYRQYAANDKQRSLSDRAHGGHLLDEAAAHPDEAGSAALSAEGRRFQNAATIEERKYYSDHSIAEAYDASAREHRREAAEAQPSASEAVRKAPEEPPEAQLPQARRHVRGPGRVRNRQGKAVKPNRASEPDLEI</sequence>
<feature type="region of interest" description="Disordered" evidence="1">
    <location>
        <begin position="1"/>
        <end position="103"/>
    </location>
</feature>
<protein>
    <recommendedName>
        <fullName evidence="3">Colicin import membrane protein</fullName>
    </recommendedName>
</protein>
<feature type="compositionally biased region" description="Basic residues" evidence="1">
    <location>
        <begin position="221"/>
        <end position="237"/>
    </location>
</feature>
<dbReference type="EMBL" id="CP158165">
    <property type="protein sequence ID" value="XBV27276.1"/>
    <property type="molecule type" value="Genomic_DNA"/>
</dbReference>
<feature type="compositionally biased region" description="Basic and acidic residues" evidence="1">
    <location>
        <begin position="187"/>
        <end position="196"/>
    </location>
</feature>
<evidence type="ECO:0008006" key="3">
    <source>
        <dbReference type="Google" id="ProtNLM"/>
    </source>
</evidence>
<gene>
    <name evidence="2" type="ORF">ABN611_12795</name>
</gene>
<feature type="compositionally biased region" description="Basic and acidic residues" evidence="1">
    <location>
        <begin position="14"/>
        <end position="43"/>
    </location>
</feature>
<evidence type="ECO:0000256" key="1">
    <source>
        <dbReference type="SAM" id="MobiDB-lite"/>
    </source>
</evidence>
<feature type="compositionally biased region" description="Basic and acidic residues" evidence="1">
    <location>
        <begin position="125"/>
        <end position="150"/>
    </location>
</feature>
<reference evidence="2" key="1">
    <citation type="submission" date="2024-06" db="EMBL/GenBank/DDBJ databases">
        <title>Kribbella sp. strain HUAS MG21 genome sequences.</title>
        <authorList>
            <person name="Mo P."/>
        </authorList>
    </citation>
    <scope>NUCLEOTIDE SEQUENCE</scope>
    <source>
        <strain evidence="2">HUAS MG21</strain>
    </source>
</reference>
<feature type="compositionally biased region" description="Basic and acidic residues" evidence="1">
    <location>
        <begin position="70"/>
        <end position="99"/>
    </location>
</feature>